<dbReference type="EMBL" id="JWZX01001478">
    <property type="protein sequence ID" value="KOO33596.1"/>
    <property type="molecule type" value="Genomic_DNA"/>
</dbReference>
<sequence length="283" mass="32012">MHYYSEVRWRHAIEALAANAALPAGEQREWQPDAGGREYWRWPAESSVAYHSGILDFSTIADERTQFSKQGLQSVCRLRAFFRPSDEAAEGGAVAKAPAEAESAATWCEWERRIFTEAWFARELLRDERELSVPLADRAKFEDYLDKRRFNAALRRQGYRGRAALRHRYAERHRYTTTRPGRAQMVSFDGLHKANTQCCITEIKYQKRLPGSSAYMYQGCMGDCDMLKCAVCIECLKDGGERRAPSDSAAPSGSSSRDPPPSLEDEIELMEPPLDSSLASALQ</sequence>
<evidence type="ECO:0000313" key="2">
    <source>
        <dbReference type="EMBL" id="KOO33596.1"/>
    </source>
</evidence>
<feature type="region of interest" description="Disordered" evidence="1">
    <location>
        <begin position="241"/>
        <end position="283"/>
    </location>
</feature>
<organism evidence="2 3">
    <name type="scientific">Chrysochromulina tobinii</name>
    <dbReference type="NCBI Taxonomy" id="1460289"/>
    <lineage>
        <taxon>Eukaryota</taxon>
        <taxon>Haptista</taxon>
        <taxon>Haptophyta</taxon>
        <taxon>Prymnesiophyceae</taxon>
        <taxon>Prymnesiales</taxon>
        <taxon>Chrysochromulinaceae</taxon>
        <taxon>Chrysochromulina</taxon>
    </lineage>
</organism>
<dbReference type="AlphaFoldDB" id="A0A0M0K402"/>
<feature type="compositionally biased region" description="Low complexity" evidence="1">
    <location>
        <begin position="246"/>
        <end position="257"/>
    </location>
</feature>
<reference evidence="3" key="1">
    <citation type="journal article" date="2015" name="PLoS Genet.">
        <title>Genome Sequence and Transcriptome Analyses of Chrysochromulina tobin: Metabolic Tools for Enhanced Algal Fitness in the Prominent Order Prymnesiales (Haptophyceae).</title>
        <authorList>
            <person name="Hovde B.T."/>
            <person name="Deodato C.R."/>
            <person name="Hunsperger H.M."/>
            <person name="Ryken S.A."/>
            <person name="Yost W."/>
            <person name="Jha R.K."/>
            <person name="Patterson J."/>
            <person name="Monnat R.J. Jr."/>
            <person name="Barlow S.B."/>
            <person name="Starkenburg S.R."/>
            <person name="Cattolico R.A."/>
        </authorList>
    </citation>
    <scope>NUCLEOTIDE SEQUENCE</scope>
    <source>
        <strain evidence="3">CCMP291</strain>
    </source>
</reference>
<protein>
    <submittedName>
        <fullName evidence="2">Uncharacterized protein</fullName>
    </submittedName>
</protein>
<dbReference type="Proteomes" id="UP000037460">
    <property type="component" value="Unassembled WGS sequence"/>
</dbReference>
<name>A0A0M0K402_9EUKA</name>
<comment type="caution">
    <text evidence="2">The sequence shown here is derived from an EMBL/GenBank/DDBJ whole genome shotgun (WGS) entry which is preliminary data.</text>
</comment>
<accession>A0A0M0K402</accession>
<evidence type="ECO:0000256" key="1">
    <source>
        <dbReference type="SAM" id="MobiDB-lite"/>
    </source>
</evidence>
<feature type="non-terminal residue" evidence="2">
    <location>
        <position position="283"/>
    </location>
</feature>
<keyword evidence="3" id="KW-1185">Reference proteome</keyword>
<gene>
    <name evidence="2" type="ORF">Ctob_015276</name>
</gene>
<proteinExistence type="predicted"/>
<evidence type="ECO:0000313" key="3">
    <source>
        <dbReference type="Proteomes" id="UP000037460"/>
    </source>
</evidence>